<reference evidence="2 4" key="2">
    <citation type="submission" date="2020-05" db="EMBL/GenBank/DDBJ databases">
        <authorList>
            <person name="Campoy J."/>
            <person name="Schneeberger K."/>
            <person name="Spophaly S."/>
        </authorList>
    </citation>
    <scope>NUCLEOTIDE SEQUENCE [LARGE SCALE GENOMIC DNA]</scope>
    <source>
        <strain evidence="2">PruArmRojPasFocal</strain>
    </source>
</reference>
<feature type="compositionally biased region" description="Polar residues" evidence="1">
    <location>
        <begin position="86"/>
        <end position="95"/>
    </location>
</feature>
<organism evidence="2 4">
    <name type="scientific">Prunus armeniaca</name>
    <name type="common">Apricot</name>
    <name type="synonym">Armeniaca vulgaris</name>
    <dbReference type="NCBI Taxonomy" id="36596"/>
    <lineage>
        <taxon>Eukaryota</taxon>
        <taxon>Viridiplantae</taxon>
        <taxon>Streptophyta</taxon>
        <taxon>Embryophyta</taxon>
        <taxon>Tracheophyta</taxon>
        <taxon>Spermatophyta</taxon>
        <taxon>Magnoliopsida</taxon>
        <taxon>eudicotyledons</taxon>
        <taxon>Gunneridae</taxon>
        <taxon>Pentapetalae</taxon>
        <taxon>rosids</taxon>
        <taxon>fabids</taxon>
        <taxon>Rosales</taxon>
        <taxon>Rosaceae</taxon>
        <taxon>Amygdaloideae</taxon>
        <taxon>Amygdaleae</taxon>
        <taxon>Prunus</taxon>
    </lineage>
</organism>
<dbReference type="AlphaFoldDB" id="A0A6J5VM95"/>
<dbReference type="EMBL" id="CAEKDK010000008">
    <property type="protein sequence ID" value="CAB4289293.1"/>
    <property type="molecule type" value="Genomic_DNA"/>
</dbReference>
<dbReference type="Proteomes" id="UP000507222">
    <property type="component" value="Unassembled WGS sequence"/>
</dbReference>
<reference evidence="5" key="1">
    <citation type="journal article" date="2020" name="Genome Biol.">
        <title>Gamete binning: chromosome-level and haplotype-resolved genome assembly enabled by high-throughput single-cell sequencing of gamete genomes.</title>
        <authorList>
            <person name="Campoy J.A."/>
            <person name="Sun H."/>
            <person name="Goel M."/>
            <person name="Jiao W.-B."/>
            <person name="Folz-Donahue K."/>
            <person name="Wang N."/>
            <person name="Rubio M."/>
            <person name="Liu C."/>
            <person name="Kukat C."/>
            <person name="Ruiz D."/>
            <person name="Huettel B."/>
            <person name="Schneeberger K."/>
        </authorList>
    </citation>
    <scope>NUCLEOTIDE SEQUENCE [LARGE SCALE GENOMIC DNA]</scope>
    <source>
        <strain evidence="5">cv. Rojo Pasion</strain>
    </source>
</reference>
<evidence type="ECO:0000313" key="5">
    <source>
        <dbReference type="Proteomes" id="UP000507245"/>
    </source>
</evidence>
<dbReference type="EMBL" id="CAEKKB010000008">
    <property type="protein sequence ID" value="CAB4319615.1"/>
    <property type="molecule type" value="Genomic_DNA"/>
</dbReference>
<feature type="compositionally biased region" description="Basic residues" evidence="1">
    <location>
        <begin position="68"/>
        <end position="83"/>
    </location>
</feature>
<dbReference type="Proteomes" id="UP000507245">
    <property type="component" value="Unassembled WGS sequence"/>
</dbReference>
<sequence length="131" mass="14414">MEELIENYMLKSKSVGTSNEGSNVVLIDNTLVDTNRVIGLYDETPVLNPSCVRPKGISNARLKPTFEKRKKKTSLSKKIKQPRKGGSSQTSLHAPNYLSMTLPTTNGCFPPSNQNVGWVLQGRGFLVLLGH</sequence>
<accession>A0A6J5VM95</accession>
<evidence type="ECO:0000313" key="4">
    <source>
        <dbReference type="Proteomes" id="UP000507222"/>
    </source>
</evidence>
<name>A0A6J5VM95_PRUAR</name>
<protein>
    <submittedName>
        <fullName evidence="2">Uncharacterized protein</fullName>
    </submittedName>
</protein>
<keyword evidence="5" id="KW-1185">Reference proteome</keyword>
<feature type="region of interest" description="Disordered" evidence="1">
    <location>
        <begin position="58"/>
        <end position="95"/>
    </location>
</feature>
<dbReference type="OrthoDB" id="10645401at2759"/>
<evidence type="ECO:0000313" key="2">
    <source>
        <dbReference type="EMBL" id="CAB4289293.1"/>
    </source>
</evidence>
<gene>
    <name evidence="2" type="ORF">CURHAP_LOCUS47864</name>
    <name evidence="3" type="ORF">ORAREDHAP_LOCUS47119</name>
</gene>
<evidence type="ECO:0000313" key="3">
    <source>
        <dbReference type="EMBL" id="CAB4319615.1"/>
    </source>
</evidence>
<evidence type="ECO:0000256" key="1">
    <source>
        <dbReference type="SAM" id="MobiDB-lite"/>
    </source>
</evidence>
<proteinExistence type="predicted"/>